<dbReference type="InterPro" id="IPR001357">
    <property type="entry name" value="BRCT_dom"/>
</dbReference>
<dbReference type="AlphaFoldDB" id="A0A8X8W495"/>
<evidence type="ECO:0000313" key="2">
    <source>
        <dbReference type="EMBL" id="KAG6387922.1"/>
    </source>
</evidence>
<comment type="caution">
    <text evidence="2">The sequence shown here is derived from an EMBL/GenBank/DDBJ whole genome shotgun (WGS) entry which is preliminary data.</text>
</comment>
<dbReference type="InterPro" id="IPR059215">
    <property type="entry name" value="BRCT2_TopBP1-like"/>
</dbReference>
<dbReference type="PANTHER" id="PTHR47576:SF2">
    <property type="entry name" value="BRCT DOMAIN DNA REPAIR PROTEIN-RELATED"/>
    <property type="match status" value="1"/>
</dbReference>
<dbReference type="Pfam" id="PF20415">
    <property type="entry name" value="DUF6699"/>
    <property type="match status" value="1"/>
</dbReference>
<name>A0A8X8W495_SALSN</name>
<dbReference type="InterPro" id="IPR046522">
    <property type="entry name" value="DUF6699"/>
</dbReference>
<gene>
    <name evidence="2" type="ORF">SASPL_153117</name>
</gene>
<dbReference type="PANTHER" id="PTHR47576">
    <property type="entry name" value="BRCT DOMAIN DNA REPAIR PROTEIN-RELATED"/>
    <property type="match status" value="1"/>
</dbReference>
<evidence type="ECO:0000259" key="1">
    <source>
        <dbReference type="PROSITE" id="PS50172"/>
    </source>
</evidence>
<feature type="domain" description="BRCT" evidence="1">
    <location>
        <begin position="56"/>
        <end position="185"/>
    </location>
</feature>
<dbReference type="CDD" id="cd17731">
    <property type="entry name" value="BRCT_TopBP1_rpt2_like"/>
    <property type="match status" value="1"/>
</dbReference>
<keyword evidence="3" id="KW-1185">Reference proteome</keyword>
<reference evidence="2" key="1">
    <citation type="submission" date="2018-01" db="EMBL/GenBank/DDBJ databases">
        <authorList>
            <person name="Mao J.F."/>
        </authorList>
    </citation>
    <scope>NUCLEOTIDE SEQUENCE</scope>
    <source>
        <strain evidence="2">Huo1</strain>
        <tissue evidence="2">Leaf</tissue>
    </source>
</reference>
<accession>A0A8X8W495</accession>
<reference evidence="2" key="2">
    <citation type="submission" date="2020-08" db="EMBL/GenBank/DDBJ databases">
        <title>Plant Genome Project.</title>
        <authorList>
            <person name="Zhang R.-G."/>
        </authorList>
    </citation>
    <scope>NUCLEOTIDE SEQUENCE</scope>
    <source>
        <strain evidence="2">Huo1</strain>
        <tissue evidence="2">Leaf</tissue>
    </source>
</reference>
<feature type="domain" description="BRCT" evidence="1">
    <location>
        <begin position="274"/>
        <end position="354"/>
    </location>
</feature>
<protein>
    <recommendedName>
        <fullName evidence="1">BRCT domain-containing protein</fullName>
    </recommendedName>
</protein>
<dbReference type="SMART" id="SM00292">
    <property type="entry name" value="BRCT"/>
    <property type="match status" value="2"/>
</dbReference>
<proteinExistence type="predicted"/>
<dbReference type="InterPro" id="IPR036420">
    <property type="entry name" value="BRCT_dom_sf"/>
</dbReference>
<evidence type="ECO:0000313" key="3">
    <source>
        <dbReference type="Proteomes" id="UP000298416"/>
    </source>
</evidence>
<organism evidence="2">
    <name type="scientific">Salvia splendens</name>
    <name type="common">Scarlet sage</name>
    <dbReference type="NCBI Taxonomy" id="180675"/>
    <lineage>
        <taxon>Eukaryota</taxon>
        <taxon>Viridiplantae</taxon>
        <taxon>Streptophyta</taxon>
        <taxon>Embryophyta</taxon>
        <taxon>Tracheophyta</taxon>
        <taxon>Spermatophyta</taxon>
        <taxon>Magnoliopsida</taxon>
        <taxon>eudicotyledons</taxon>
        <taxon>Gunneridae</taxon>
        <taxon>Pentapetalae</taxon>
        <taxon>asterids</taxon>
        <taxon>lamiids</taxon>
        <taxon>Lamiales</taxon>
        <taxon>Lamiaceae</taxon>
        <taxon>Nepetoideae</taxon>
        <taxon>Mentheae</taxon>
        <taxon>Salviinae</taxon>
        <taxon>Salvia</taxon>
        <taxon>Salvia subgen. Calosphace</taxon>
        <taxon>core Calosphace</taxon>
    </lineage>
</organism>
<dbReference type="Proteomes" id="UP000298416">
    <property type="component" value="Unassembled WGS sequence"/>
</dbReference>
<sequence length="615" mass="68367">MGGGIGGGRVEVIAAKGCSRLFMDFSSSFRGISTFSLEPPCPAAAAVPETPVKTVRARGPFSGLVICVTGLSKDISSQLLCSFVETRKQVKEATERLGGQYSPHLHLHCTHLVVQISFSDEHNCNQIHYCYLFKKPEYGCVTLNDYYSFQGRKFEHAMQHGTTNGLLLVTIGWFVDSVKRNDLVDAIFTTACILFELQWVITTGFISVRLSETLYSVNSIGDNGLASNDSKRLDQNSGAENSCLPSGLLKHNKQPEFCGAPGSQFSERESKRYTTSSSLSGQSFYVDVDVPAELLSKVSEALSAEGATLVDQWFVGCNVNYVVCEGPSVQKYLGHSTHVVTPLWVLKSAKEKSLQRLVHLSTDLARYTGARVDNPRHDVSHEGVNRVTCSADKASHEARQIKVTLAKDGVRKRRNRQMQTCQTPIRPITPGSLLDSICWSVSEPTSTASIYTESSTVENGAEDQPPVFFDAKEDGKESESSFVNLSRPLTESEKTELILKGPFLTIMFPVDRYSEMGPCSRTFFSNKGFTCLHVLDYIYAFYQENMSNEEIEVAIYTDSRHADRLRSIYSSKETAECGHIEFRRIDFLGSRRSFEMLKRVQGDSNSNLYELLIRA</sequence>
<dbReference type="PROSITE" id="PS50172">
    <property type="entry name" value="BRCT"/>
    <property type="match status" value="2"/>
</dbReference>
<dbReference type="SUPFAM" id="SSF52113">
    <property type="entry name" value="BRCT domain"/>
    <property type="match status" value="2"/>
</dbReference>
<dbReference type="EMBL" id="PNBA02000021">
    <property type="protein sequence ID" value="KAG6387922.1"/>
    <property type="molecule type" value="Genomic_DNA"/>
</dbReference>
<dbReference type="Gene3D" id="3.40.50.10190">
    <property type="entry name" value="BRCT domain"/>
    <property type="match status" value="2"/>
</dbReference>